<protein>
    <recommendedName>
        <fullName evidence="4">SMODS and SLOG-associating 2TM effector domain-containing protein</fullName>
    </recommendedName>
</protein>
<dbReference type="Proteomes" id="UP001329825">
    <property type="component" value="Chromosome 1"/>
</dbReference>
<reference evidence="2 3" key="1">
    <citation type="submission" date="2024-01" db="EMBL/GenBank/DDBJ databases">
        <title>Comparative genomics of Cryptococcus and Kwoniella reveals pathogenesis evolution and contrasting modes of karyotype evolution via chromosome fusion or intercentromeric recombination.</title>
        <authorList>
            <person name="Coelho M.A."/>
            <person name="David-Palma M."/>
            <person name="Shea T."/>
            <person name="Bowers K."/>
            <person name="McGinley-Smith S."/>
            <person name="Mohammad A.W."/>
            <person name="Gnirke A."/>
            <person name="Yurkov A.M."/>
            <person name="Nowrousian M."/>
            <person name="Sun S."/>
            <person name="Cuomo C.A."/>
            <person name="Heitman J."/>
        </authorList>
    </citation>
    <scope>NUCLEOTIDE SEQUENCE [LARGE SCALE GENOMIC DNA]</scope>
    <source>
        <strain evidence="2">CBS 11374</strain>
    </source>
</reference>
<dbReference type="GeneID" id="87953435"/>
<dbReference type="EMBL" id="CP141881">
    <property type="protein sequence ID" value="WRT64372.1"/>
    <property type="molecule type" value="Genomic_DNA"/>
</dbReference>
<name>A0ABZ1CRI9_9TREE</name>
<organism evidence="2 3">
    <name type="scientific">Kwoniella shivajii</name>
    <dbReference type="NCBI Taxonomy" id="564305"/>
    <lineage>
        <taxon>Eukaryota</taxon>
        <taxon>Fungi</taxon>
        <taxon>Dikarya</taxon>
        <taxon>Basidiomycota</taxon>
        <taxon>Agaricomycotina</taxon>
        <taxon>Tremellomycetes</taxon>
        <taxon>Tremellales</taxon>
        <taxon>Cryptococcaceae</taxon>
        <taxon>Kwoniella</taxon>
    </lineage>
</organism>
<evidence type="ECO:0000313" key="3">
    <source>
        <dbReference type="Proteomes" id="UP001329825"/>
    </source>
</evidence>
<evidence type="ECO:0000313" key="2">
    <source>
        <dbReference type="EMBL" id="WRT64372.1"/>
    </source>
</evidence>
<keyword evidence="3" id="KW-1185">Reference proteome</keyword>
<dbReference type="RefSeq" id="XP_062789112.1">
    <property type="nucleotide sequence ID" value="XM_062933061.1"/>
</dbReference>
<sequence length="159" mass="17235">MSNPEGYEPRSGSASDDGRNDGIELTALNGARGNLSPKGVGILTCSAAALTITSLVASEYLTRRAYDELDRNTEICDDRLRTKHDEINSLEAYSRYERSKYDVLLSKVHTALSNDTDQAATIAEINRIIAEFEGEAIYVPSTRSNVGEGDSIVAEDKGS</sequence>
<evidence type="ECO:0008006" key="4">
    <source>
        <dbReference type="Google" id="ProtNLM"/>
    </source>
</evidence>
<evidence type="ECO:0000256" key="1">
    <source>
        <dbReference type="SAM" id="MobiDB-lite"/>
    </source>
</evidence>
<gene>
    <name evidence="2" type="ORF">IL334_001304</name>
</gene>
<feature type="region of interest" description="Disordered" evidence="1">
    <location>
        <begin position="1"/>
        <end position="23"/>
    </location>
</feature>
<proteinExistence type="predicted"/>
<accession>A0ABZ1CRI9</accession>